<proteinExistence type="predicted"/>
<reference evidence="2 3" key="1">
    <citation type="journal article" date="2016" name="Front. Microbiol.">
        <title>Comparative Genomics Analysis of Streptomyces Species Reveals Their Adaptation to the Marine Environment and Their Diversity at the Genomic Level.</title>
        <authorList>
            <person name="Tian X."/>
            <person name="Zhang Z."/>
            <person name="Yang T."/>
            <person name="Chen M."/>
            <person name="Li J."/>
            <person name="Chen F."/>
            <person name="Yang J."/>
            <person name="Li W."/>
            <person name="Zhang B."/>
            <person name="Zhang Z."/>
            <person name="Wu J."/>
            <person name="Zhang C."/>
            <person name="Long L."/>
            <person name="Xiao J."/>
        </authorList>
    </citation>
    <scope>NUCLEOTIDE SEQUENCE [LARGE SCALE GENOMIC DNA]</scope>
    <source>
        <strain evidence="2 3">SCSIO 02100</strain>
    </source>
</reference>
<evidence type="ECO:0000313" key="3">
    <source>
        <dbReference type="Proteomes" id="UP000176101"/>
    </source>
</evidence>
<comment type="caution">
    <text evidence="2">The sequence shown here is derived from an EMBL/GenBank/DDBJ whole genome shotgun (WGS) entry which is preliminary data.</text>
</comment>
<feature type="region of interest" description="Disordered" evidence="1">
    <location>
        <begin position="111"/>
        <end position="131"/>
    </location>
</feature>
<dbReference type="AlphaFoldDB" id="A0A1E7KIZ3"/>
<evidence type="ECO:0000313" key="2">
    <source>
        <dbReference type="EMBL" id="OEV03909.1"/>
    </source>
</evidence>
<accession>A0A1E7KIZ3</accession>
<evidence type="ECO:0000256" key="1">
    <source>
        <dbReference type="SAM" id="MobiDB-lite"/>
    </source>
</evidence>
<organism evidence="2 3">
    <name type="scientific">Streptomyces oceani</name>
    <dbReference type="NCBI Taxonomy" id="1075402"/>
    <lineage>
        <taxon>Bacteria</taxon>
        <taxon>Bacillati</taxon>
        <taxon>Actinomycetota</taxon>
        <taxon>Actinomycetes</taxon>
        <taxon>Kitasatosporales</taxon>
        <taxon>Streptomycetaceae</taxon>
        <taxon>Streptomyces</taxon>
    </lineage>
</organism>
<dbReference type="EMBL" id="LJGU01000115">
    <property type="protein sequence ID" value="OEV03909.1"/>
    <property type="molecule type" value="Genomic_DNA"/>
</dbReference>
<dbReference type="RefSeq" id="WP_070196232.1">
    <property type="nucleotide sequence ID" value="NZ_LJGU01000115.1"/>
</dbReference>
<dbReference type="OrthoDB" id="4174687at2"/>
<sequence length="131" mass="14246">MQVNHVPPGRELGDLSHDEKEKTQAAGYIRETLGPAVKRTGDNASADSSAVSGGTVKGSCTLGAMHGWETKSGLKYCAEEWQRNVKQLENRLVSEAASLEGTNQLFRRNEFDTSSRFGGQQGGPRSPIYDF</sequence>
<feature type="compositionally biased region" description="Polar residues" evidence="1">
    <location>
        <begin position="42"/>
        <end position="52"/>
    </location>
</feature>
<feature type="region of interest" description="Disordered" evidence="1">
    <location>
        <begin position="1"/>
        <end position="56"/>
    </location>
</feature>
<gene>
    <name evidence="2" type="ORF">AN216_09710</name>
</gene>
<protein>
    <submittedName>
        <fullName evidence="2">Uncharacterized protein</fullName>
    </submittedName>
</protein>
<name>A0A1E7KIZ3_9ACTN</name>
<dbReference type="Proteomes" id="UP000176101">
    <property type="component" value="Unassembled WGS sequence"/>
</dbReference>
<keyword evidence="3" id="KW-1185">Reference proteome</keyword>
<feature type="compositionally biased region" description="Basic and acidic residues" evidence="1">
    <location>
        <begin position="11"/>
        <end position="23"/>
    </location>
</feature>